<dbReference type="Proteomes" id="UP000005947">
    <property type="component" value="Unassembled WGS sequence"/>
</dbReference>
<dbReference type="CDD" id="cd07043">
    <property type="entry name" value="STAS_anti-anti-sigma_factors"/>
    <property type="match status" value="1"/>
</dbReference>
<dbReference type="Gene3D" id="3.30.750.24">
    <property type="entry name" value="STAS domain"/>
    <property type="match status" value="1"/>
</dbReference>
<keyword evidence="5" id="KW-1185">Reference proteome</keyword>
<dbReference type="InterPro" id="IPR002645">
    <property type="entry name" value="STAS_dom"/>
</dbReference>
<dbReference type="NCBIfam" id="TIGR00377">
    <property type="entry name" value="ant_ant_sig"/>
    <property type="match status" value="1"/>
</dbReference>
<reference evidence="4 5" key="1">
    <citation type="submission" date="2011-02" db="EMBL/GenBank/DDBJ databases">
        <authorList>
            <person name="Muzny D."/>
            <person name="Qin X."/>
            <person name="Buhay C."/>
            <person name="Dugan-Rocha S."/>
            <person name="Ding Y."/>
            <person name="Chen G."/>
            <person name="Hawes A."/>
            <person name="Holder M."/>
            <person name="Jhangiani S."/>
            <person name="Johnson A."/>
            <person name="Khan Z."/>
            <person name="Li Z."/>
            <person name="Liu W."/>
            <person name="Liu X."/>
            <person name="Perez L."/>
            <person name="Shen H."/>
            <person name="Wang Q."/>
            <person name="Watt J."/>
            <person name="Xi L."/>
            <person name="Xin Y."/>
            <person name="Zhou J."/>
            <person name="Deng J."/>
            <person name="Jiang H."/>
            <person name="Liu Y."/>
            <person name="Qu J."/>
            <person name="Song X.-Z."/>
            <person name="Zhang L."/>
            <person name="Villasana D."/>
            <person name="Johnson A."/>
            <person name="Liu J."/>
            <person name="Liyanage D."/>
            <person name="Lorensuhewa L."/>
            <person name="Robinson T."/>
            <person name="Song A."/>
            <person name="Song B.-B."/>
            <person name="Dinh H."/>
            <person name="Thornton R."/>
            <person name="Coyle M."/>
            <person name="Francisco L."/>
            <person name="Jackson L."/>
            <person name="Javaid M."/>
            <person name="Korchina V."/>
            <person name="Kovar C."/>
            <person name="Mata R."/>
            <person name="Mathew T."/>
            <person name="Ngo R."/>
            <person name="Nguyen L."/>
            <person name="Nguyen N."/>
            <person name="Okwuonu G."/>
            <person name="Ongeri F."/>
            <person name="Pham C."/>
            <person name="Simmons D."/>
            <person name="Wilczek-Boney K."/>
            <person name="Hale W."/>
            <person name="Jakkamsetti A."/>
            <person name="Pham P."/>
            <person name="Ruth R."/>
            <person name="San Lucas F."/>
            <person name="Warren J."/>
            <person name="Zhang J."/>
            <person name="Zhao Z."/>
            <person name="Zhou C."/>
            <person name="Zhu D."/>
            <person name="Lee S."/>
            <person name="Bess C."/>
            <person name="Blankenburg K."/>
            <person name="Forbes L."/>
            <person name="Fu Q."/>
            <person name="Gubbala S."/>
            <person name="Hirani K."/>
            <person name="Jayaseelan J.C."/>
            <person name="Lara F."/>
            <person name="Munidasa M."/>
            <person name="Palculict T."/>
            <person name="Patil S."/>
            <person name="Pu L.-L."/>
            <person name="Saada N."/>
            <person name="Tang L."/>
            <person name="Weissenberger G."/>
            <person name="Zhu Y."/>
            <person name="Hemphill L."/>
            <person name="Shang Y."/>
            <person name="Youmans B."/>
            <person name="Ayvaz T."/>
            <person name="Ross M."/>
            <person name="Santibanez J."/>
            <person name="Aqrawi P."/>
            <person name="Gross S."/>
            <person name="Joshi V."/>
            <person name="Fowler G."/>
            <person name="Nazareth L."/>
            <person name="Reid J."/>
            <person name="Worley K."/>
            <person name="Petrosino J."/>
            <person name="Highlander S."/>
            <person name="Gibbs R."/>
        </authorList>
    </citation>
    <scope>NUCLEOTIDE SEQUENCE [LARGE SCALE GENOMIC DNA]</scope>
    <source>
        <strain evidence="4 5">DSM 15829</strain>
    </source>
</reference>
<evidence type="ECO:0000313" key="5">
    <source>
        <dbReference type="Proteomes" id="UP000005947"/>
    </source>
</evidence>
<evidence type="ECO:0000313" key="4">
    <source>
        <dbReference type="EMBL" id="EGF23386.1"/>
    </source>
</evidence>
<comment type="similarity">
    <text evidence="1 2">Belongs to the anti-sigma-factor antagonist family.</text>
</comment>
<dbReference type="eggNOG" id="COG1366">
    <property type="taxonomic scope" value="Bacteria"/>
</dbReference>
<evidence type="ECO:0000256" key="1">
    <source>
        <dbReference type="ARBA" id="ARBA00009013"/>
    </source>
</evidence>
<dbReference type="InterPro" id="IPR003658">
    <property type="entry name" value="Anti-sigma_ant"/>
</dbReference>
<protein>
    <recommendedName>
        <fullName evidence="2">Anti-sigma factor antagonist</fullName>
    </recommendedName>
</protein>
<dbReference type="GeneID" id="93211090"/>
<evidence type="ECO:0000259" key="3">
    <source>
        <dbReference type="PROSITE" id="PS50801"/>
    </source>
</evidence>
<dbReference type="PANTHER" id="PTHR33495:SF2">
    <property type="entry name" value="ANTI-SIGMA FACTOR ANTAGONIST TM_1081-RELATED"/>
    <property type="match status" value="1"/>
</dbReference>
<accession>F1T3U2</accession>
<dbReference type="PANTHER" id="PTHR33495">
    <property type="entry name" value="ANTI-SIGMA FACTOR ANTAGONIST TM_1081-RELATED-RELATED"/>
    <property type="match status" value="1"/>
</dbReference>
<gene>
    <name evidence="4" type="ORF">HMPREF0091_10333</name>
</gene>
<dbReference type="PROSITE" id="PS50801">
    <property type="entry name" value="STAS"/>
    <property type="match status" value="1"/>
</dbReference>
<dbReference type="OrthoDB" id="9793697at2"/>
<dbReference type="InterPro" id="IPR036513">
    <property type="entry name" value="STAS_dom_sf"/>
</dbReference>
<sequence>MSLSITYTHEQAQGIVNVSGEVDVSCADELRTKLQDALSDDIKQLIIDIEHMSYIDSTGIGVLVGAAHQATTCGVHTQVIHPQRNVLRILSMLGVCEELGISQS</sequence>
<dbReference type="GO" id="GO:0043856">
    <property type="term" value="F:anti-sigma factor antagonist activity"/>
    <property type="evidence" value="ECO:0007669"/>
    <property type="project" value="InterPro"/>
</dbReference>
<dbReference type="SUPFAM" id="SSF52091">
    <property type="entry name" value="SpoIIaa-like"/>
    <property type="match status" value="1"/>
</dbReference>
<name>F1T3U2_9ACTN</name>
<proteinExistence type="inferred from homology"/>
<dbReference type="EMBL" id="ACGK02000001">
    <property type="protein sequence ID" value="EGF23386.1"/>
    <property type="molecule type" value="Genomic_DNA"/>
</dbReference>
<feature type="domain" description="STAS" evidence="3">
    <location>
        <begin position="15"/>
        <end position="104"/>
    </location>
</feature>
<dbReference type="RefSeq" id="WP_006302457.1">
    <property type="nucleotide sequence ID" value="NZ_ACGK02000001.1"/>
</dbReference>
<dbReference type="Pfam" id="PF01740">
    <property type="entry name" value="STAS"/>
    <property type="match status" value="1"/>
</dbReference>
<dbReference type="AlphaFoldDB" id="F1T3U2"/>
<evidence type="ECO:0000256" key="2">
    <source>
        <dbReference type="RuleBase" id="RU003749"/>
    </source>
</evidence>
<organism evidence="4 5">
    <name type="scientific">Fannyhessea vaginae DSM 15829</name>
    <dbReference type="NCBI Taxonomy" id="525256"/>
    <lineage>
        <taxon>Bacteria</taxon>
        <taxon>Bacillati</taxon>
        <taxon>Actinomycetota</taxon>
        <taxon>Coriobacteriia</taxon>
        <taxon>Coriobacteriales</taxon>
        <taxon>Atopobiaceae</taxon>
        <taxon>Fannyhessea</taxon>
    </lineage>
</organism>
<comment type="caution">
    <text evidence="4">The sequence shown here is derived from an EMBL/GenBank/DDBJ whole genome shotgun (WGS) entry which is preliminary data.</text>
</comment>